<dbReference type="RefSeq" id="WP_108383974.1">
    <property type="nucleotide sequence ID" value="NZ_CP028858.1"/>
</dbReference>
<feature type="region of interest" description="Disordered" evidence="1">
    <location>
        <begin position="50"/>
        <end position="69"/>
    </location>
</feature>
<gene>
    <name evidence="2" type="ORF">HARCEL1_12955</name>
</gene>
<dbReference type="InterPro" id="IPR006311">
    <property type="entry name" value="TAT_signal"/>
</dbReference>
<dbReference type="GeneID" id="36513432"/>
<dbReference type="AlphaFoldDB" id="A0A2R4X400"/>
<evidence type="ECO:0000256" key="1">
    <source>
        <dbReference type="SAM" id="MobiDB-lite"/>
    </source>
</evidence>
<sequence>MRSRRTVLQNVGVGAGTLLAPSVLAAEDDGLRADLSKTRSTVVTVDLRIEDRPEDSPRVSGSSGSPPIEIGEGGTVFVSESDHSPNFSRGADVVIAGSNQRFHSAAVGEDVSLSEGIRSFRSVEGDLIGELQTEVHLNVAAQRSGTNGEGGSSPAVTLRIGNRETTLHHRESAKERSPVRIRYQDSDGNWAVFETVLVATVEHLGTRNVVDHPSYRILPSNHRLANQARHLMSEQPTNGTLRLDTKDVRVEHSQKYGAFVLYESSVSPIGGDA</sequence>
<proteinExistence type="predicted"/>
<organism evidence="2 3">
    <name type="scientific">Halococcoides cellulosivorans</name>
    <dbReference type="NCBI Taxonomy" id="1679096"/>
    <lineage>
        <taxon>Archaea</taxon>
        <taxon>Methanobacteriati</taxon>
        <taxon>Methanobacteriota</taxon>
        <taxon>Stenosarchaea group</taxon>
        <taxon>Halobacteria</taxon>
        <taxon>Halobacteriales</taxon>
        <taxon>Haloarculaceae</taxon>
        <taxon>Halococcoides</taxon>
    </lineage>
</organism>
<protein>
    <submittedName>
        <fullName evidence="2">Uncharacterized protein</fullName>
    </submittedName>
</protein>
<dbReference type="EMBL" id="CP028858">
    <property type="protein sequence ID" value="AWB28526.1"/>
    <property type="molecule type" value="Genomic_DNA"/>
</dbReference>
<accession>A0A2R4X400</accession>
<evidence type="ECO:0000313" key="2">
    <source>
        <dbReference type="EMBL" id="AWB28526.1"/>
    </source>
</evidence>
<reference evidence="2 3" key="1">
    <citation type="submission" date="2018-04" db="EMBL/GenBank/DDBJ databases">
        <title>Halococcoides cellulosivorans gen. nov., sp. nov., an extremely halophilic cellulose-utilizing haloarchaeon from hypersaline lakes.</title>
        <authorList>
            <person name="Sorokin D.Y."/>
            <person name="Toshchakov S.V."/>
            <person name="Samarov N.I."/>
            <person name="Korzhenkov A."/>
            <person name="Kublanov I.V."/>
        </authorList>
    </citation>
    <scope>NUCLEOTIDE SEQUENCE [LARGE SCALE GENOMIC DNA]</scope>
    <source>
        <strain evidence="2 3">HArcel1</strain>
    </source>
</reference>
<name>A0A2R4X400_9EURY</name>
<feature type="compositionally biased region" description="Low complexity" evidence="1">
    <location>
        <begin position="60"/>
        <end position="69"/>
    </location>
</feature>
<dbReference type="Proteomes" id="UP000244727">
    <property type="component" value="Chromosome"/>
</dbReference>
<evidence type="ECO:0000313" key="3">
    <source>
        <dbReference type="Proteomes" id="UP000244727"/>
    </source>
</evidence>
<keyword evidence="3" id="KW-1185">Reference proteome</keyword>
<dbReference type="PROSITE" id="PS51318">
    <property type="entry name" value="TAT"/>
    <property type="match status" value="1"/>
</dbReference>
<dbReference type="KEGG" id="harc:HARCEL1_12955"/>